<reference evidence="14" key="1">
    <citation type="journal article" date="2013" name="Genome Announc.">
        <title>Draft genome sequence of the grapevine dieback fungus Eutypa lata UCR-EL1.</title>
        <authorList>
            <person name="Blanco-Ulate B."/>
            <person name="Rolshausen P.E."/>
            <person name="Cantu D."/>
        </authorList>
    </citation>
    <scope>NUCLEOTIDE SEQUENCE [LARGE SCALE GENOMIC DNA]</scope>
    <source>
        <strain evidence="14">UCR-EL1</strain>
    </source>
</reference>
<dbReference type="PROSITE" id="PS00211">
    <property type="entry name" value="ABC_TRANSPORTER_1"/>
    <property type="match status" value="2"/>
</dbReference>
<dbReference type="CDD" id="cd18577">
    <property type="entry name" value="ABC_6TM_Pgp_ABCB1_D1_like"/>
    <property type="match status" value="1"/>
</dbReference>
<evidence type="ECO:0000256" key="6">
    <source>
        <dbReference type="ARBA" id="ARBA00022741"/>
    </source>
</evidence>
<evidence type="ECO:0000256" key="3">
    <source>
        <dbReference type="ARBA" id="ARBA00022448"/>
    </source>
</evidence>
<feature type="transmembrane region" description="Helical" evidence="10">
    <location>
        <begin position="198"/>
        <end position="217"/>
    </location>
</feature>
<feature type="transmembrane region" description="Helical" evidence="10">
    <location>
        <begin position="223"/>
        <end position="243"/>
    </location>
</feature>
<dbReference type="GO" id="GO:0015421">
    <property type="term" value="F:ABC-type oligopeptide transporter activity"/>
    <property type="evidence" value="ECO:0007669"/>
    <property type="project" value="TreeGrafter"/>
</dbReference>
<evidence type="ECO:0000256" key="2">
    <source>
        <dbReference type="ARBA" id="ARBA00007577"/>
    </source>
</evidence>
<keyword evidence="4 10" id="KW-0812">Transmembrane</keyword>
<organism evidence="13 14">
    <name type="scientific">Eutypa lata (strain UCR-EL1)</name>
    <name type="common">Grapevine dieback disease fungus</name>
    <name type="synonym">Eutypa armeniacae</name>
    <dbReference type="NCBI Taxonomy" id="1287681"/>
    <lineage>
        <taxon>Eukaryota</taxon>
        <taxon>Fungi</taxon>
        <taxon>Dikarya</taxon>
        <taxon>Ascomycota</taxon>
        <taxon>Pezizomycotina</taxon>
        <taxon>Sordariomycetes</taxon>
        <taxon>Xylariomycetidae</taxon>
        <taxon>Xylariales</taxon>
        <taxon>Diatrypaceae</taxon>
        <taxon>Eutypa</taxon>
    </lineage>
</organism>
<sequence>MNIIFGQLVGQFADYFRDTSTTSRGAFERLLNKQALVIAIRLSSAIRLHYLQSLFAQSIHVIDFMPAGAPATAITTTSNTLQLGISERLGTFLQFNGTIWAAVVIAFTWNWRLTLVVSSLLVYVLVVMSLALPVVVKGYTKTVEADAQGTAVASEALEGIRLVMACGAQGHIIDQYSRWVLEAKNQAHKIAPVVGAQFGLLFFGIFGAFGLAFWYGIQQYMSGAIDSPAVVIIVLMSVMMILTSMERVSTPLMAVSKAMVAACEFFNVIDAPLPASGTLKLDPASLDLVFDDVTFEYPSRPGAKVLDSLAIRIRSGQNTALVGPSGSGKSTIVGLLERWYSLKGQHILPQVVEAKKPETPNDEKADESASGAEPVIPVLLGTVKVGDHDLEELDLRWWRSQIGLVQQEPFLFNDTIFGNVSNGLLGTEWEDEPEKRKRELVQEACQEAHAHEFVSNLPNGYDTRVGDGGIQLSGGQKQRIAIARSIIKNPQIMILDEATSALDTKSEKVVQGALDRVTKNRTTITIAHRLSTIKRADHIIVLQNGKAVEQGTHQDLMVSPSGVYSALVKSQSLRLALDNEVVPETTANELDILPEKVLSESKIIGERIFSPSNVSTRNENATTPLRSLFYNFGSLLYKERRHWLYYVGIVLSSMAVAAGTPIQAWLFSKVVGVFLLSGDQLQKAGSFWGLMWFALAAGIGVAYFLMGCLSLRAQHSLSTTCKIQYLTDMLYQKLSFFDKAGNSHGTLSYQIATNAKQLEEILGLNLAYMLSGAFTVIGCIIIALIFGWKLGLVASLVAMPILLASGYWKYRHEMYFDQMNSEVFKESSEFATEAIGAMRTVCSLTMETTINRRYQRLLDGHTQAAFRKALWTSGIFGFTDSASLLCQSLVTWYGGRFLARGEYTMESFLVIFMAIIQGAEAASQALSIAPDMAQAKVAMDRLRSVKESTDVRRGENNENPLTGADGGVEIELQDVHFNYPTRDLPVFEGLSLSIEKGQYVAFVGPSGCGKTTVISLLERFYEPSQGAILCNGANVKDLDVYKYREALSLIAQEPTMFRGTIRDNILFGIADPGSFPAERLHQVCRDAFIYEFIVSLPEGYDTEVGQKGILLSGGQKQRIAIARALARDPKILLLDEATSALDSESEKMVQAVLEGARKGRTMIAVAHRLSTIQNADVIFVFDNGKVVEKGSHDELVSKQGVYWDMCQHQALA</sequence>
<dbReference type="InterPro" id="IPR003439">
    <property type="entry name" value="ABC_transporter-like_ATP-bd"/>
</dbReference>
<dbReference type="HOGENOM" id="CLU_000604_17_8_1"/>
<dbReference type="OMA" id="CEGWIGL"/>
<feature type="domain" description="ABC transmembrane type-1" evidence="12">
    <location>
        <begin position="647"/>
        <end position="934"/>
    </location>
</feature>
<comment type="subcellular location">
    <subcellularLocation>
        <location evidence="1">Membrane</location>
        <topology evidence="1">Multi-pass membrane protein</topology>
    </subcellularLocation>
</comment>
<name>M7SIG2_EUTLA</name>
<keyword evidence="9 10" id="KW-0472">Membrane</keyword>
<dbReference type="Proteomes" id="UP000012174">
    <property type="component" value="Unassembled WGS sequence"/>
</dbReference>
<feature type="transmembrane region" description="Helical" evidence="10">
    <location>
        <begin position="115"/>
        <end position="136"/>
    </location>
</feature>
<dbReference type="STRING" id="1287681.M7SIG2"/>
<feature type="transmembrane region" description="Helical" evidence="10">
    <location>
        <begin position="643"/>
        <end position="667"/>
    </location>
</feature>
<dbReference type="Gene3D" id="3.40.50.300">
    <property type="entry name" value="P-loop containing nucleotide triphosphate hydrolases"/>
    <property type="match status" value="2"/>
</dbReference>
<dbReference type="InterPro" id="IPR036640">
    <property type="entry name" value="ABC1_TM_sf"/>
</dbReference>
<dbReference type="InterPro" id="IPR039421">
    <property type="entry name" value="Type_1_exporter"/>
</dbReference>
<feature type="domain" description="ABC transmembrane type-1" evidence="12">
    <location>
        <begin position="37"/>
        <end position="257"/>
    </location>
</feature>
<dbReference type="GO" id="GO:0090374">
    <property type="term" value="P:oligopeptide export from mitochondrion"/>
    <property type="evidence" value="ECO:0007669"/>
    <property type="project" value="TreeGrafter"/>
</dbReference>
<evidence type="ECO:0000313" key="14">
    <source>
        <dbReference type="Proteomes" id="UP000012174"/>
    </source>
</evidence>
<dbReference type="KEGG" id="ela:UCREL1_8977"/>
<dbReference type="Pfam" id="PF00005">
    <property type="entry name" value="ABC_tran"/>
    <property type="match status" value="2"/>
</dbReference>
<dbReference type="OrthoDB" id="6500128at2759"/>
<comment type="similarity">
    <text evidence="2">Belongs to the ABC transporter superfamily. ABCB family. Multidrug resistance exporter (TC 3.A.1.201) subfamily.</text>
</comment>
<keyword evidence="5" id="KW-0677">Repeat</keyword>
<feature type="domain" description="ABC transporter" evidence="11">
    <location>
        <begin position="288"/>
        <end position="569"/>
    </location>
</feature>
<evidence type="ECO:0000256" key="5">
    <source>
        <dbReference type="ARBA" id="ARBA00022737"/>
    </source>
</evidence>
<dbReference type="SUPFAM" id="SSF90123">
    <property type="entry name" value="ABC transporter transmembrane region"/>
    <property type="match status" value="2"/>
</dbReference>
<keyword evidence="3" id="KW-0813">Transport</keyword>
<dbReference type="CDD" id="cd18578">
    <property type="entry name" value="ABC_6TM_Pgp_ABCB1_D2_like"/>
    <property type="match status" value="1"/>
</dbReference>
<dbReference type="SUPFAM" id="SSF52540">
    <property type="entry name" value="P-loop containing nucleoside triphosphate hydrolases"/>
    <property type="match status" value="3"/>
</dbReference>
<feature type="transmembrane region" description="Helical" evidence="10">
    <location>
        <begin position="766"/>
        <end position="786"/>
    </location>
</feature>
<gene>
    <name evidence="13" type="ORF">UCREL1_8977</name>
</gene>
<feature type="transmembrane region" description="Helical" evidence="10">
    <location>
        <begin position="687"/>
        <end position="706"/>
    </location>
</feature>
<evidence type="ECO:0000256" key="10">
    <source>
        <dbReference type="SAM" id="Phobius"/>
    </source>
</evidence>
<evidence type="ECO:0000256" key="9">
    <source>
        <dbReference type="ARBA" id="ARBA00023136"/>
    </source>
</evidence>
<dbReference type="SMART" id="SM00382">
    <property type="entry name" value="AAA"/>
    <property type="match status" value="2"/>
</dbReference>
<proteinExistence type="inferred from homology"/>
<evidence type="ECO:0000259" key="11">
    <source>
        <dbReference type="PROSITE" id="PS50893"/>
    </source>
</evidence>
<dbReference type="CDD" id="cd03249">
    <property type="entry name" value="ABC_MTABC3_MDL1_MDL2"/>
    <property type="match status" value="1"/>
</dbReference>
<dbReference type="PANTHER" id="PTHR43394">
    <property type="entry name" value="ATP-DEPENDENT PERMEASE MDL1, MITOCHONDRIAL"/>
    <property type="match status" value="1"/>
</dbReference>
<dbReference type="GO" id="GO:0005743">
    <property type="term" value="C:mitochondrial inner membrane"/>
    <property type="evidence" value="ECO:0007669"/>
    <property type="project" value="TreeGrafter"/>
</dbReference>
<keyword evidence="7" id="KW-0067">ATP-binding</keyword>
<accession>M7SIG2</accession>
<dbReference type="GO" id="GO:0016887">
    <property type="term" value="F:ATP hydrolysis activity"/>
    <property type="evidence" value="ECO:0007669"/>
    <property type="project" value="InterPro"/>
</dbReference>
<dbReference type="PANTHER" id="PTHR43394:SF11">
    <property type="entry name" value="ATP-BINDING CASSETTE TRANSPORTER"/>
    <property type="match status" value="1"/>
</dbReference>
<feature type="transmembrane region" description="Helical" evidence="10">
    <location>
        <begin position="89"/>
        <end position="109"/>
    </location>
</feature>
<protein>
    <submittedName>
        <fullName evidence="13">Putative abc transporter protein</fullName>
    </submittedName>
</protein>
<feature type="domain" description="ABC transporter" evidence="11">
    <location>
        <begin position="970"/>
        <end position="1208"/>
    </location>
</feature>
<evidence type="ECO:0000256" key="1">
    <source>
        <dbReference type="ARBA" id="ARBA00004141"/>
    </source>
</evidence>
<dbReference type="Pfam" id="PF00664">
    <property type="entry name" value="ABC_membrane"/>
    <property type="match status" value="2"/>
</dbReference>
<dbReference type="eggNOG" id="KOG0055">
    <property type="taxonomic scope" value="Eukaryota"/>
</dbReference>
<dbReference type="FunFam" id="3.40.50.300:FF:000913">
    <property type="entry name" value="ABC multidrug transporter SitT"/>
    <property type="match status" value="1"/>
</dbReference>
<keyword evidence="6" id="KW-0547">Nucleotide-binding</keyword>
<dbReference type="PROSITE" id="PS50893">
    <property type="entry name" value="ABC_TRANSPORTER_2"/>
    <property type="match status" value="2"/>
</dbReference>
<evidence type="ECO:0000259" key="12">
    <source>
        <dbReference type="PROSITE" id="PS50929"/>
    </source>
</evidence>
<feature type="transmembrane region" description="Helical" evidence="10">
    <location>
        <begin position="792"/>
        <end position="810"/>
    </location>
</feature>
<dbReference type="InterPro" id="IPR027417">
    <property type="entry name" value="P-loop_NTPase"/>
</dbReference>
<dbReference type="InterPro" id="IPR003593">
    <property type="entry name" value="AAA+_ATPase"/>
</dbReference>
<dbReference type="PROSITE" id="PS50929">
    <property type="entry name" value="ABC_TM1F"/>
    <property type="match status" value="2"/>
</dbReference>
<dbReference type="EMBL" id="KB707125">
    <property type="protein sequence ID" value="EMR64078.1"/>
    <property type="molecule type" value="Genomic_DNA"/>
</dbReference>
<keyword evidence="14" id="KW-1185">Reference proteome</keyword>
<evidence type="ECO:0000256" key="4">
    <source>
        <dbReference type="ARBA" id="ARBA00022692"/>
    </source>
</evidence>
<dbReference type="Gene3D" id="1.20.1560.10">
    <property type="entry name" value="ABC transporter type 1, transmembrane domain"/>
    <property type="match status" value="1"/>
</dbReference>
<keyword evidence="8 10" id="KW-1133">Transmembrane helix</keyword>
<evidence type="ECO:0000313" key="13">
    <source>
        <dbReference type="EMBL" id="EMR64078.1"/>
    </source>
</evidence>
<dbReference type="AlphaFoldDB" id="M7SIG2"/>
<dbReference type="InterPro" id="IPR017871">
    <property type="entry name" value="ABC_transporter-like_CS"/>
</dbReference>
<dbReference type="InterPro" id="IPR011527">
    <property type="entry name" value="ABC1_TM_dom"/>
</dbReference>
<evidence type="ECO:0000256" key="7">
    <source>
        <dbReference type="ARBA" id="ARBA00022840"/>
    </source>
</evidence>
<dbReference type="GO" id="GO:0005524">
    <property type="term" value="F:ATP binding"/>
    <property type="evidence" value="ECO:0007669"/>
    <property type="project" value="UniProtKB-KW"/>
</dbReference>
<evidence type="ECO:0000256" key="8">
    <source>
        <dbReference type="ARBA" id="ARBA00022989"/>
    </source>
</evidence>